<gene>
    <name evidence="1" type="ORF">AN963_27620</name>
</gene>
<dbReference type="EMBL" id="LJJB01000013">
    <property type="protein sequence ID" value="KQL45080.1"/>
    <property type="molecule type" value="Genomic_DNA"/>
</dbReference>
<organism evidence="1 2">
    <name type="scientific">Brevibacillus choshinensis</name>
    <dbReference type="NCBI Taxonomy" id="54911"/>
    <lineage>
        <taxon>Bacteria</taxon>
        <taxon>Bacillati</taxon>
        <taxon>Bacillota</taxon>
        <taxon>Bacilli</taxon>
        <taxon>Bacillales</taxon>
        <taxon>Paenibacillaceae</taxon>
        <taxon>Brevibacillus</taxon>
    </lineage>
</organism>
<keyword evidence="2" id="KW-1185">Reference proteome</keyword>
<evidence type="ECO:0000313" key="2">
    <source>
        <dbReference type="Proteomes" id="UP000051063"/>
    </source>
</evidence>
<reference evidence="1 2" key="1">
    <citation type="submission" date="2015-09" db="EMBL/GenBank/DDBJ databases">
        <title>Genome sequencing project for genomic taxonomy and phylogenomics of Bacillus-like bacteria.</title>
        <authorList>
            <person name="Liu B."/>
            <person name="Wang J."/>
            <person name="Zhu Y."/>
            <person name="Liu G."/>
            <person name="Chen Q."/>
            <person name="Chen Z."/>
            <person name="Lan J."/>
            <person name="Che J."/>
            <person name="Ge C."/>
            <person name="Shi H."/>
            <person name="Pan Z."/>
            <person name="Liu X."/>
        </authorList>
    </citation>
    <scope>NUCLEOTIDE SEQUENCE [LARGE SCALE GENOMIC DNA]</scope>
    <source>
        <strain evidence="1 2">DSM 8552</strain>
    </source>
</reference>
<dbReference type="Proteomes" id="UP000051063">
    <property type="component" value="Unassembled WGS sequence"/>
</dbReference>
<comment type="caution">
    <text evidence="1">The sequence shown here is derived from an EMBL/GenBank/DDBJ whole genome shotgun (WGS) entry which is preliminary data.</text>
</comment>
<accession>A0ABR5N3J6</accession>
<name>A0ABR5N3J6_BRECH</name>
<sequence length="90" mass="10533">MEYPTFQYFMSHYHDEINGGGTFTLVELIQLFSKMDSNSMKSKLLLEAKQIKQTLLLEDCEQDRAVINLCNKYSKSKIKRIVELILIELN</sequence>
<protein>
    <submittedName>
        <fullName evidence="1">Uncharacterized protein</fullName>
    </submittedName>
</protein>
<proteinExistence type="predicted"/>
<evidence type="ECO:0000313" key="1">
    <source>
        <dbReference type="EMBL" id="KQL45080.1"/>
    </source>
</evidence>